<evidence type="ECO:0000256" key="5">
    <source>
        <dbReference type="ARBA" id="ARBA00023237"/>
    </source>
</evidence>
<name>A0A7Y3VZL8_9FLAO</name>
<keyword evidence="3 6" id="KW-0732">Signal</keyword>
<dbReference type="AlphaFoldDB" id="A0A7Y3VZL8"/>
<feature type="signal peptide" evidence="6">
    <location>
        <begin position="1"/>
        <end position="22"/>
    </location>
</feature>
<dbReference type="Gene3D" id="1.25.40.390">
    <property type="match status" value="1"/>
</dbReference>
<sequence>MKRNIKILALTALTSFMVISCSEEFLEVDPSGLNVEANYYRNETEAFAGLVGVYDMVRKNSGGFENMITMFNAGSDDHYAGGGSSSDGAGIQSFSNYTINTNTIPRSFWSDYYRGIYRANLMLVKLPGVPMDETTKARFAAETKVLRAYYYFNLVRMFKNIPLILEPLSPSQYYSVTQADPAEVYAQIESDITSSIADLPQTVNASTDGGRLTQGSARAILGKVYLYQGKNSEAAAEFAQVNGTPGGVSQYGYSLLTNYNDLWNFSNKFNAESVFEVAHSAQGSYWGIWGGNADEGNTVNVMVGPRSYVRLNSAFAPDLPSGWSFNVFTEDFYTFMQGDPRFDATVFDLKALQQAGHADFIGGYQDTGYFLNKFLPKQADVYSGPGDAVLNYRQNTYAIRLADTYLMEVEALGATGTRAQALLDAVRARVGLPSIPVSMTALKNERRRELAGEGHRWFDLVRWGDAPTVLASRGFVAGKNEILPIPASELAGTQIVQNPNYVN</sequence>
<dbReference type="CDD" id="cd08977">
    <property type="entry name" value="SusD"/>
    <property type="match status" value="1"/>
</dbReference>
<dbReference type="InterPro" id="IPR011990">
    <property type="entry name" value="TPR-like_helical_dom_sf"/>
</dbReference>
<evidence type="ECO:0000256" key="6">
    <source>
        <dbReference type="SAM" id="SignalP"/>
    </source>
</evidence>
<feature type="chain" id="PRO_5031482886" evidence="6">
    <location>
        <begin position="23"/>
        <end position="503"/>
    </location>
</feature>
<keyword evidence="5" id="KW-0998">Cell outer membrane</keyword>
<dbReference type="Pfam" id="PF14322">
    <property type="entry name" value="SusD-like_3"/>
    <property type="match status" value="1"/>
</dbReference>
<proteinExistence type="inferred from homology"/>
<comment type="similarity">
    <text evidence="2">Belongs to the SusD family.</text>
</comment>
<evidence type="ECO:0000313" key="10">
    <source>
        <dbReference type="Proteomes" id="UP000536509"/>
    </source>
</evidence>
<dbReference type="Proteomes" id="UP000536509">
    <property type="component" value="Unassembled WGS sequence"/>
</dbReference>
<dbReference type="EMBL" id="JABEVX010000008">
    <property type="protein sequence ID" value="NNT72843.1"/>
    <property type="molecule type" value="Genomic_DNA"/>
</dbReference>
<dbReference type="RefSeq" id="WP_171223009.1">
    <property type="nucleotide sequence ID" value="NZ_CP121446.1"/>
</dbReference>
<dbReference type="GO" id="GO:0009279">
    <property type="term" value="C:cell outer membrane"/>
    <property type="evidence" value="ECO:0007669"/>
    <property type="project" value="UniProtKB-SubCell"/>
</dbReference>
<dbReference type="PROSITE" id="PS51257">
    <property type="entry name" value="PROKAR_LIPOPROTEIN"/>
    <property type="match status" value="1"/>
</dbReference>
<keyword evidence="4" id="KW-0472">Membrane</keyword>
<comment type="subcellular location">
    <subcellularLocation>
        <location evidence="1">Cell outer membrane</location>
    </subcellularLocation>
</comment>
<organism evidence="9 10">
    <name type="scientific">Flavobacterium rivulicola</name>
    <dbReference type="NCBI Taxonomy" id="2732161"/>
    <lineage>
        <taxon>Bacteria</taxon>
        <taxon>Pseudomonadati</taxon>
        <taxon>Bacteroidota</taxon>
        <taxon>Flavobacteriia</taxon>
        <taxon>Flavobacteriales</taxon>
        <taxon>Flavobacteriaceae</taxon>
        <taxon>Flavobacterium</taxon>
    </lineage>
</organism>
<evidence type="ECO:0000259" key="8">
    <source>
        <dbReference type="Pfam" id="PF14322"/>
    </source>
</evidence>
<evidence type="ECO:0000259" key="7">
    <source>
        <dbReference type="Pfam" id="PF07980"/>
    </source>
</evidence>
<keyword evidence="10" id="KW-1185">Reference proteome</keyword>
<accession>A0A7Y3VZL8</accession>
<dbReference type="InterPro" id="IPR033985">
    <property type="entry name" value="SusD-like_N"/>
</dbReference>
<feature type="domain" description="RagB/SusD" evidence="7">
    <location>
        <begin position="353"/>
        <end position="467"/>
    </location>
</feature>
<reference evidence="9 10" key="1">
    <citation type="submission" date="2020-05" db="EMBL/GenBank/DDBJ databases">
        <title>Draft genome of Flavobacterium sp. IMCC34852.</title>
        <authorList>
            <person name="Song J."/>
            <person name="Cho J.-C."/>
        </authorList>
    </citation>
    <scope>NUCLEOTIDE SEQUENCE [LARGE SCALE GENOMIC DNA]</scope>
    <source>
        <strain evidence="9 10">IMCC34852</strain>
    </source>
</reference>
<dbReference type="InterPro" id="IPR012944">
    <property type="entry name" value="SusD_RagB_dom"/>
</dbReference>
<evidence type="ECO:0000256" key="2">
    <source>
        <dbReference type="ARBA" id="ARBA00006275"/>
    </source>
</evidence>
<protein>
    <submittedName>
        <fullName evidence="9">RagB/SusD family nutrient uptake outer membrane protein</fullName>
    </submittedName>
</protein>
<evidence type="ECO:0000256" key="3">
    <source>
        <dbReference type="ARBA" id="ARBA00022729"/>
    </source>
</evidence>
<dbReference type="Pfam" id="PF07980">
    <property type="entry name" value="SusD_RagB"/>
    <property type="match status" value="1"/>
</dbReference>
<dbReference type="SUPFAM" id="SSF48452">
    <property type="entry name" value="TPR-like"/>
    <property type="match status" value="1"/>
</dbReference>
<evidence type="ECO:0000256" key="1">
    <source>
        <dbReference type="ARBA" id="ARBA00004442"/>
    </source>
</evidence>
<comment type="caution">
    <text evidence="9">The sequence shown here is derived from an EMBL/GenBank/DDBJ whole genome shotgun (WGS) entry which is preliminary data.</text>
</comment>
<evidence type="ECO:0000313" key="9">
    <source>
        <dbReference type="EMBL" id="NNT72843.1"/>
    </source>
</evidence>
<feature type="domain" description="SusD-like N-terminal" evidence="8">
    <location>
        <begin position="95"/>
        <end position="226"/>
    </location>
</feature>
<gene>
    <name evidence="9" type="ORF">HKT18_11505</name>
</gene>
<evidence type="ECO:0000256" key="4">
    <source>
        <dbReference type="ARBA" id="ARBA00023136"/>
    </source>
</evidence>